<dbReference type="RefSeq" id="WP_104206403.1">
    <property type="nucleotide sequence ID" value="NZ_PHHC01000064.1"/>
</dbReference>
<accession>A0A2S5REI0</accession>
<keyword evidence="1" id="KW-0812">Transmembrane</keyword>
<dbReference type="Proteomes" id="UP000239425">
    <property type="component" value="Unassembled WGS sequence"/>
</dbReference>
<keyword evidence="1" id="KW-1133">Transmembrane helix</keyword>
<proteinExistence type="predicted"/>
<organism evidence="2 3">
    <name type="scientific">Holospora curviuscula</name>
    <dbReference type="NCBI Taxonomy" id="1082868"/>
    <lineage>
        <taxon>Bacteria</taxon>
        <taxon>Pseudomonadati</taxon>
        <taxon>Pseudomonadota</taxon>
        <taxon>Alphaproteobacteria</taxon>
        <taxon>Holosporales</taxon>
        <taxon>Holosporaceae</taxon>
        <taxon>Holospora</taxon>
    </lineage>
</organism>
<dbReference type="EMBL" id="PHHC01000064">
    <property type="protein sequence ID" value="PPE05622.1"/>
    <property type="molecule type" value="Genomic_DNA"/>
</dbReference>
<evidence type="ECO:0000313" key="3">
    <source>
        <dbReference type="Proteomes" id="UP000239425"/>
    </source>
</evidence>
<comment type="caution">
    <text evidence="2">The sequence shown here is derived from an EMBL/GenBank/DDBJ whole genome shotgun (WGS) entry which is preliminary data.</text>
</comment>
<dbReference type="AlphaFoldDB" id="A0A2S5REI0"/>
<protein>
    <submittedName>
        <fullName evidence="2">Uncharacterized protein</fullName>
    </submittedName>
</protein>
<reference evidence="2 3" key="1">
    <citation type="submission" date="2017-11" db="EMBL/GenBank/DDBJ databases">
        <title>Comparative genomic analysis of Holospora spp., intranuclear symbionts of paramecia.</title>
        <authorList>
            <person name="Garushyants S.K."/>
            <person name="Beliavskaya A."/>
            <person name="Malko D.B."/>
            <person name="Logacheva M.D."/>
            <person name="Rautian M.S."/>
            <person name="Gelfand M.S."/>
        </authorList>
    </citation>
    <scope>NUCLEOTIDE SEQUENCE [LARGE SCALE GENOMIC DNA]</scope>
    <source>
        <strain evidence="3">02AZ16</strain>
    </source>
</reference>
<name>A0A2S5REI0_9PROT</name>
<dbReference type="OrthoDB" id="8479524at2"/>
<sequence>MTEKKSSSFGYQRFFWVLMGCATVLYAGSCIGIGQYMLSRARKLVKFSHPQSIKIEYFPFPVVKIQLNSIKQKELKIDTLLNISPFLPGIFSGQWARCVANFRLTGPDLTGTARVKGIFDPRKNLNSLTDALRFWATLEKLEGHGNFKFQEYTGIINVKSPKPREECWSYTLYKKDELLSSGRGFDETPPDFIPVKTYINFRFESEFFSLISEVLGKLKVFPEVFSWLQVNTQHLKDLLLPFRLDTSLKLWMSSEAFRLYLKNHENYNHTAEPHPLNNDLILNWLNWLKIFSGVPFRQETIFDVNIAEEGKSKFILYFEQDTPSKDIANVRAHLELNWGSLLKYFEKKTPKSYKNARKLLDSALSIINKNKDVSHIETDVFIKYNVDRFKMEELTINGLSFPQLMQAYFSNLETLKSQKSVP</sequence>
<evidence type="ECO:0000256" key="1">
    <source>
        <dbReference type="SAM" id="Phobius"/>
    </source>
</evidence>
<keyword evidence="3" id="KW-1185">Reference proteome</keyword>
<evidence type="ECO:0000313" key="2">
    <source>
        <dbReference type="EMBL" id="PPE05622.1"/>
    </source>
</evidence>
<gene>
    <name evidence="2" type="ORF">HCUR_00270</name>
</gene>
<feature type="transmembrane region" description="Helical" evidence="1">
    <location>
        <begin position="14"/>
        <end position="38"/>
    </location>
</feature>
<keyword evidence="1" id="KW-0472">Membrane</keyword>